<feature type="transmembrane region" description="Helical" evidence="2">
    <location>
        <begin position="101"/>
        <end position="126"/>
    </location>
</feature>
<evidence type="ECO:0000313" key="4">
    <source>
        <dbReference type="EMBL" id="MFC6079999.1"/>
    </source>
</evidence>
<proteinExistence type="predicted"/>
<evidence type="ECO:0000256" key="2">
    <source>
        <dbReference type="SAM" id="Phobius"/>
    </source>
</evidence>
<gene>
    <name evidence="4" type="ORF">ACFP1K_02425</name>
</gene>
<dbReference type="EMBL" id="JBHSRF010000002">
    <property type="protein sequence ID" value="MFC6079999.1"/>
    <property type="molecule type" value="Genomic_DNA"/>
</dbReference>
<feature type="compositionally biased region" description="Low complexity" evidence="1">
    <location>
        <begin position="180"/>
        <end position="191"/>
    </location>
</feature>
<evidence type="ECO:0000259" key="3">
    <source>
        <dbReference type="Pfam" id="PF11181"/>
    </source>
</evidence>
<feature type="compositionally biased region" description="Pro residues" evidence="1">
    <location>
        <begin position="192"/>
        <end position="216"/>
    </location>
</feature>
<keyword evidence="5" id="KW-1185">Reference proteome</keyword>
<evidence type="ECO:0000313" key="5">
    <source>
        <dbReference type="Proteomes" id="UP001596137"/>
    </source>
</evidence>
<dbReference type="Proteomes" id="UP001596137">
    <property type="component" value="Unassembled WGS sequence"/>
</dbReference>
<accession>A0ABW1N9A3</accession>
<reference evidence="5" key="1">
    <citation type="journal article" date="2019" name="Int. J. Syst. Evol. Microbiol.">
        <title>The Global Catalogue of Microorganisms (GCM) 10K type strain sequencing project: providing services to taxonomists for standard genome sequencing and annotation.</title>
        <authorList>
            <consortium name="The Broad Institute Genomics Platform"/>
            <consortium name="The Broad Institute Genome Sequencing Center for Infectious Disease"/>
            <person name="Wu L."/>
            <person name="Ma J."/>
        </authorList>
    </citation>
    <scope>NUCLEOTIDE SEQUENCE [LARGE SCALE GENOMIC DNA]</scope>
    <source>
        <strain evidence="5">JCM 30346</strain>
    </source>
</reference>
<keyword evidence="2" id="KW-0472">Membrane</keyword>
<keyword evidence="2" id="KW-0812">Transmembrane</keyword>
<dbReference type="Pfam" id="PF11181">
    <property type="entry name" value="YflT"/>
    <property type="match status" value="1"/>
</dbReference>
<feature type="transmembrane region" description="Helical" evidence="2">
    <location>
        <begin position="72"/>
        <end position="95"/>
    </location>
</feature>
<dbReference type="InterPro" id="IPR025889">
    <property type="entry name" value="GSP17M-like_dom"/>
</dbReference>
<organism evidence="4 5">
    <name type="scientific">Sphaerisporangium aureirubrum</name>
    <dbReference type="NCBI Taxonomy" id="1544736"/>
    <lineage>
        <taxon>Bacteria</taxon>
        <taxon>Bacillati</taxon>
        <taxon>Actinomycetota</taxon>
        <taxon>Actinomycetes</taxon>
        <taxon>Streptosporangiales</taxon>
        <taxon>Streptosporangiaceae</taxon>
        <taxon>Sphaerisporangium</taxon>
    </lineage>
</organism>
<name>A0ABW1N9A3_9ACTN</name>
<evidence type="ECO:0000256" key="1">
    <source>
        <dbReference type="SAM" id="MobiDB-lite"/>
    </source>
</evidence>
<protein>
    <submittedName>
        <fullName evidence="4">General stress protein</fullName>
    </submittedName>
</protein>
<sequence length="224" mass="22667">MEAESMISSSPGLTPPIPADRRLLVSFDNYAAAQRTVDTLSDAGYPVRNVAIVGNDLRLEETVTGRLTNPKAALSGAISGAVFGLVVGLFLGVFTSTTGSFIALVLWAILWGAVAGAAFGFAGHAFKGGTRDFTSRSAIVAGRYDVLVPAAALEQALTVLDGGIAPADTVAVERPPSAGVATPAPTQSTATPVPPQATAPQPTPSPVPTPGAPPRDPGLGEPKD</sequence>
<comment type="caution">
    <text evidence="4">The sequence shown here is derived from an EMBL/GenBank/DDBJ whole genome shotgun (WGS) entry which is preliminary data.</text>
</comment>
<feature type="domain" description="General stress protein 17M-like" evidence="3">
    <location>
        <begin position="25"/>
        <end position="96"/>
    </location>
</feature>
<keyword evidence="2" id="KW-1133">Transmembrane helix</keyword>
<feature type="region of interest" description="Disordered" evidence="1">
    <location>
        <begin position="174"/>
        <end position="224"/>
    </location>
</feature>
<dbReference type="RefSeq" id="WP_380746613.1">
    <property type="nucleotide sequence ID" value="NZ_JBHSRF010000002.1"/>
</dbReference>